<sequence length="127" mass="15254">MNLGETIKEENNTSLQDRAKAMIFIRQYLHKVLKFLMKNHQSNPTGSKPFLKVNETFVQKTRKNRGYRYRKYKWKMRRDNPLRGNPSYHKKWRHNEPNQEKVRILINLKISVIGVVCMVIDLALVER</sequence>
<keyword evidence="1" id="KW-0812">Transmembrane</keyword>
<dbReference type="Proteomes" id="UP000006729">
    <property type="component" value="Chromosome 14"/>
</dbReference>
<accession>A0A2K1XT46</accession>
<evidence type="ECO:0000256" key="1">
    <source>
        <dbReference type="SAM" id="Phobius"/>
    </source>
</evidence>
<proteinExistence type="predicted"/>
<name>A0A2K1XT46_POPTR</name>
<gene>
    <name evidence="2" type="ORF">POPTR_014G097500</name>
</gene>
<reference evidence="2 3" key="1">
    <citation type="journal article" date="2006" name="Science">
        <title>The genome of black cottonwood, Populus trichocarpa (Torr. &amp; Gray).</title>
        <authorList>
            <person name="Tuskan G.A."/>
            <person name="Difazio S."/>
            <person name="Jansson S."/>
            <person name="Bohlmann J."/>
            <person name="Grigoriev I."/>
            <person name="Hellsten U."/>
            <person name="Putnam N."/>
            <person name="Ralph S."/>
            <person name="Rombauts S."/>
            <person name="Salamov A."/>
            <person name="Schein J."/>
            <person name="Sterck L."/>
            <person name="Aerts A."/>
            <person name="Bhalerao R.R."/>
            <person name="Bhalerao R.P."/>
            <person name="Blaudez D."/>
            <person name="Boerjan W."/>
            <person name="Brun A."/>
            <person name="Brunner A."/>
            <person name="Busov V."/>
            <person name="Campbell M."/>
            <person name="Carlson J."/>
            <person name="Chalot M."/>
            <person name="Chapman J."/>
            <person name="Chen G.L."/>
            <person name="Cooper D."/>
            <person name="Coutinho P.M."/>
            <person name="Couturier J."/>
            <person name="Covert S."/>
            <person name="Cronk Q."/>
            <person name="Cunningham R."/>
            <person name="Davis J."/>
            <person name="Degroeve S."/>
            <person name="Dejardin A."/>
            <person name="Depamphilis C."/>
            <person name="Detter J."/>
            <person name="Dirks B."/>
            <person name="Dubchak I."/>
            <person name="Duplessis S."/>
            <person name="Ehlting J."/>
            <person name="Ellis B."/>
            <person name="Gendler K."/>
            <person name="Goodstein D."/>
            <person name="Gribskov M."/>
            <person name="Grimwood J."/>
            <person name="Groover A."/>
            <person name="Gunter L."/>
            <person name="Hamberger B."/>
            <person name="Heinze B."/>
            <person name="Helariutta Y."/>
            <person name="Henrissat B."/>
            <person name="Holligan D."/>
            <person name="Holt R."/>
            <person name="Huang W."/>
            <person name="Islam-Faridi N."/>
            <person name="Jones S."/>
            <person name="Jones-Rhoades M."/>
            <person name="Jorgensen R."/>
            <person name="Joshi C."/>
            <person name="Kangasjarvi J."/>
            <person name="Karlsson J."/>
            <person name="Kelleher C."/>
            <person name="Kirkpatrick R."/>
            <person name="Kirst M."/>
            <person name="Kohler A."/>
            <person name="Kalluri U."/>
            <person name="Larimer F."/>
            <person name="Leebens-Mack J."/>
            <person name="Leple J.C."/>
            <person name="Locascio P."/>
            <person name="Lou Y."/>
            <person name="Lucas S."/>
            <person name="Martin F."/>
            <person name="Montanini B."/>
            <person name="Napoli C."/>
            <person name="Nelson D.R."/>
            <person name="Nelson C."/>
            <person name="Nieminen K."/>
            <person name="Nilsson O."/>
            <person name="Pereda V."/>
            <person name="Peter G."/>
            <person name="Philippe R."/>
            <person name="Pilate G."/>
            <person name="Poliakov A."/>
            <person name="Razumovskaya J."/>
            <person name="Richardson P."/>
            <person name="Rinaldi C."/>
            <person name="Ritland K."/>
            <person name="Rouze P."/>
            <person name="Ryaboy D."/>
            <person name="Schmutz J."/>
            <person name="Schrader J."/>
            <person name="Segerman B."/>
            <person name="Shin H."/>
            <person name="Siddiqui A."/>
            <person name="Sterky F."/>
            <person name="Terry A."/>
            <person name="Tsai C.J."/>
            <person name="Uberbacher E."/>
            <person name="Unneberg P."/>
            <person name="Vahala J."/>
            <person name="Wall K."/>
            <person name="Wessler S."/>
            <person name="Yang G."/>
            <person name="Yin T."/>
            <person name="Douglas C."/>
            <person name="Marra M."/>
            <person name="Sandberg G."/>
            <person name="Van de Peer Y."/>
            <person name="Rokhsar D."/>
        </authorList>
    </citation>
    <scope>NUCLEOTIDE SEQUENCE [LARGE SCALE GENOMIC DNA]</scope>
    <source>
        <strain evidence="3">cv. Nisqually</strain>
    </source>
</reference>
<protein>
    <submittedName>
        <fullName evidence="2">Uncharacterized protein</fullName>
    </submittedName>
</protein>
<keyword evidence="1" id="KW-1133">Transmembrane helix</keyword>
<dbReference type="InParanoid" id="A0A2K1XT46"/>
<keyword evidence="3" id="KW-1185">Reference proteome</keyword>
<evidence type="ECO:0000313" key="3">
    <source>
        <dbReference type="Proteomes" id="UP000006729"/>
    </source>
</evidence>
<evidence type="ECO:0000313" key="2">
    <source>
        <dbReference type="EMBL" id="PNT03944.1"/>
    </source>
</evidence>
<dbReference type="EMBL" id="CM009303">
    <property type="protein sequence ID" value="PNT03944.1"/>
    <property type="molecule type" value="Genomic_DNA"/>
</dbReference>
<feature type="transmembrane region" description="Helical" evidence="1">
    <location>
        <begin position="104"/>
        <end position="125"/>
    </location>
</feature>
<dbReference type="AlphaFoldDB" id="A0A2K1XT46"/>
<organism evidence="2 3">
    <name type="scientific">Populus trichocarpa</name>
    <name type="common">Western balsam poplar</name>
    <name type="synonym">Populus balsamifera subsp. trichocarpa</name>
    <dbReference type="NCBI Taxonomy" id="3694"/>
    <lineage>
        <taxon>Eukaryota</taxon>
        <taxon>Viridiplantae</taxon>
        <taxon>Streptophyta</taxon>
        <taxon>Embryophyta</taxon>
        <taxon>Tracheophyta</taxon>
        <taxon>Spermatophyta</taxon>
        <taxon>Magnoliopsida</taxon>
        <taxon>eudicotyledons</taxon>
        <taxon>Gunneridae</taxon>
        <taxon>Pentapetalae</taxon>
        <taxon>rosids</taxon>
        <taxon>fabids</taxon>
        <taxon>Malpighiales</taxon>
        <taxon>Salicaceae</taxon>
        <taxon>Saliceae</taxon>
        <taxon>Populus</taxon>
    </lineage>
</organism>
<keyword evidence="1" id="KW-0472">Membrane</keyword>